<dbReference type="GO" id="GO:0089701">
    <property type="term" value="C:U2AF complex"/>
    <property type="evidence" value="ECO:0007669"/>
    <property type="project" value="InterPro"/>
</dbReference>
<evidence type="ECO:0000256" key="1">
    <source>
        <dbReference type="ARBA" id="ARBA00022723"/>
    </source>
</evidence>
<dbReference type="PRINTS" id="PR01848">
    <property type="entry name" value="U2AUXFACTOR"/>
</dbReference>
<keyword evidence="8" id="KW-1185">Reference proteome</keyword>
<feature type="domain" description="C3H1-type" evidence="6">
    <location>
        <begin position="133"/>
        <end position="161"/>
    </location>
</feature>
<dbReference type="Gene3D" id="3.30.70.330">
    <property type="match status" value="1"/>
</dbReference>
<name>A0AAV7JKQ5_9METZ</name>
<gene>
    <name evidence="7" type="ORF">LOD99_6713</name>
</gene>
<sequence length="311" mass="36939">MSDIKSLLRERGIDYLSMTHKMRRQLFKKEKRRVMRQQLAKNRYNLALEVAKISETVNHLENRLDVLNEEERTFQEFSWVARERETISRLKTNKEIITSSIPVVKESYKGKSSISLIKDNHIMPFMTHLPFAPDTDTLCSFFSKTGACQFGDRCDKYHYYPRVSRTLVFPHLFTEIGISGSMVDGREQDVELEIDDWDLYQCYLAFYKDVYLEVSKSGRVLRFEVCANYSSHLRGNVIVLFERTENAVKCREALNARWYNRRLVQCEYSCLEDFDRAICQVVYGNNLTKWSRKRCSRGKYCNFWHVFKRPK</sequence>
<dbReference type="GO" id="GO:0000398">
    <property type="term" value="P:mRNA splicing, via spliceosome"/>
    <property type="evidence" value="ECO:0007669"/>
    <property type="project" value="InterPro"/>
</dbReference>
<proteinExistence type="predicted"/>
<feature type="zinc finger region" description="C3H1-type" evidence="5">
    <location>
        <begin position="133"/>
        <end position="161"/>
    </location>
</feature>
<evidence type="ECO:0000313" key="8">
    <source>
        <dbReference type="Proteomes" id="UP001165289"/>
    </source>
</evidence>
<dbReference type="AlphaFoldDB" id="A0AAV7JKQ5"/>
<dbReference type="GO" id="GO:0008270">
    <property type="term" value="F:zinc ion binding"/>
    <property type="evidence" value="ECO:0007669"/>
    <property type="project" value="UniProtKB-KW"/>
</dbReference>
<dbReference type="InterPro" id="IPR035979">
    <property type="entry name" value="RBD_domain_sf"/>
</dbReference>
<evidence type="ECO:0000259" key="6">
    <source>
        <dbReference type="PROSITE" id="PS50103"/>
    </source>
</evidence>
<dbReference type="PANTHER" id="PTHR12620">
    <property type="entry name" value="U2 SNRNP AUXILIARY FACTOR, SMALL SUBUNIT"/>
    <property type="match status" value="1"/>
</dbReference>
<dbReference type="InterPro" id="IPR012677">
    <property type="entry name" value="Nucleotide-bd_a/b_plait_sf"/>
</dbReference>
<evidence type="ECO:0000256" key="2">
    <source>
        <dbReference type="ARBA" id="ARBA00022737"/>
    </source>
</evidence>
<dbReference type="GO" id="GO:0003723">
    <property type="term" value="F:RNA binding"/>
    <property type="evidence" value="ECO:0007669"/>
    <property type="project" value="InterPro"/>
</dbReference>
<evidence type="ECO:0000256" key="4">
    <source>
        <dbReference type="ARBA" id="ARBA00022833"/>
    </source>
</evidence>
<accession>A0AAV7JKQ5</accession>
<protein>
    <submittedName>
        <fullName evidence="7">U2 small nuclear ribonucleoprotein auxiliary factor 35 kDa subunit-related protein 1</fullName>
    </submittedName>
</protein>
<dbReference type="PROSITE" id="PS50103">
    <property type="entry name" value="ZF_C3H1"/>
    <property type="match status" value="1"/>
</dbReference>
<dbReference type="Pfam" id="PF00642">
    <property type="entry name" value="zf-CCCH"/>
    <property type="match status" value="1"/>
</dbReference>
<dbReference type="EMBL" id="JAKMXF010000320">
    <property type="protein sequence ID" value="KAI6649547.1"/>
    <property type="molecule type" value="Genomic_DNA"/>
</dbReference>
<dbReference type="GO" id="GO:1990904">
    <property type="term" value="C:ribonucleoprotein complex"/>
    <property type="evidence" value="ECO:0007669"/>
    <property type="project" value="UniProtKB-KW"/>
</dbReference>
<dbReference type="SUPFAM" id="SSF54928">
    <property type="entry name" value="RNA-binding domain, RBD"/>
    <property type="match status" value="1"/>
</dbReference>
<dbReference type="Proteomes" id="UP001165289">
    <property type="component" value="Unassembled WGS sequence"/>
</dbReference>
<keyword evidence="4 5" id="KW-0862">Zinc</keyword>
<keyword evidence="3 5" id="KW-0863">Zinc-finger</keyword>
<keyword evidence="1 5" id="KW-0479">Metal-binding</keyword>
<keyword evidence="2" id="KW-0677">Repeat</keyword>
<reference evidence="7 8" key="1">
    <citation type="journal article" date="2023" name="BMC Biol.">
        <title>The compact genome of the sponge Oopsacas minuta (Hexactinellida) is lacking key metazoan core genes.</title>
        <authorList>
            <person name="Santini S."/>
            <person name="Schenkelaars Q."/>
            <person name="Jourda C."/>
            <person name="Duchesne M."/>
            <person name="Belahbib H."/>
            <person name="Rocher C."/>
            <person name="Selva M."/>
            <person name="Riesgo A."/>
            <person name="Vervoort M."/>
            <person name="Leys S.P."/>
            <person name="Kodjabachian L."/>
            <person name="Le Bivic A."/>
            <person name="Borchiellini C."/>
            <person name="Claverie J.M."/>
            <person name="Renard E."/>
        </authorList>
    </citation>
    <scope>NUCLEOTIDE SEQUENCE [LARGE SCALE GENOMIC DNA]</scope>
    <source>
        <strain evidence="7">SPO-2</strain>
    </source>
</reference>
<comment type="caution">
    <text evidence="7">The sequence shown here is derived from an EMBL/GenBank/DDBJ whole genome shotgun (WGS) entry which is preliminary data.</text>
</comment>
<evidence type="ECO:0000256" key="3">
    <source>
        <dbReference type="ARBA" id="ARBA00022771"/>
    </source>
</evidence>
<evidence type="ECO:0000313" key="7">
    <source>
        <dbReference type="EMBL" id="KAI6649547.1"/>
    </source>
</evidence>
<dbReference type="InterPro" id="IPR009145">
    <property type="entry name" value="U2AF_small"/>
</dbReference>
<evidence type="ECO:0000256" key="5">
    <source>
        <dbReference type="PROSITE-ProRule" id="PRU00723"/>
    </source>
</evidence>
<organism evidence="7 8">
    <name type="scientific">Oopsacas minuta</name>
    <dbReference type="NCBI Taxonomy" id="111878"/>
    <lineage>
        <taxon>Eukaryota</taxon>
        <taxon>Metazoa</taxon>
        <taxon>Porifera</taxon>
        <taxon>Hexactinellida</taxon>
        <taxon>Hexasterophora</taxon>
        <taxon>Lyssacinosida</taxon>
        <taxon>Leucopsacidae</taxon>
        <taxon>Oopsacas</taxon>
    </lineage>
</organism>
<keyword evidence="7" id="KW-0687">Ribonucleoprotein</keyword>
<dbReference type="InterPro" id="IPR000571">
    <property type="entry name" value="Znf_CCCH"/>
</dbReference>